<sequence length="295" mass="32597">MADYFPFDPNPRTPSRPAPPGAIDAQFHILGPREKYPVRPGAAYEMPTATPAALKRVHAALGFRRGIVVQTTTYGEDHTVVLDALAELGPGYKGCANALVFEARDDAYLHKLHDAGVRGARFSFRQALGAVLSKPAFERAVARIRELGWYMKIQPEQSGILESLPWIEQITDIPVLIDHMGRANADLGPERDPNVRTLSELLGRGNFWVMLSLGEKVSTQGAPYEDVVPIARALIDAAPHRCVWGSDWPHPVSKKQPPNDADLLELLYRYVRSDDELRRILVDNPSALFGYGGEA</sequence>
<protein>
    <submittedName>
        <fullName evidence="3">2-pyrone-4,6-dicarboxylate hydrolase</fullName>
    </submittedName>
</protein>
<dbReference type="Pfam" id="PF04909">
    <property type="entry name" value="Amidohydro_2"/>
    <property type="match status" value="1"/>
</dbReference>
<proteinExistence type="predicted"/>
<dbReference type="Gene3D" id="3.20.20.140">
    <property type="entry name" value="Metal-dependent hydrolases"/>
    <property type="match status" value="1"/>
</dbReference>
<evidence type="ECO:0000259" key="2">
    <source>
        <dbReference type="Pfam" id="PF04909"/>
    </source>
</evidence>
<keyword evidence="3" id="KW-0378">Hydrolase</keyword>
<evidence type="ECO:0000313" key="4">
    <source>
        <dbReference type="Proteomes" id="UP000298180"/>
    </source>
</evidence>
<dbReference type="SUPFAM" id="SSF51556">
    <property type="entry name" value="Metallo-dependent hydrolases"/>
    <property type="match status" value="1"/>
</dbReference>
<evidence type="ECO:0000256" key="1">
    <source>
        <dbReference type="SAM" id="MobiDB-lite"/>
    </source>
</evidence>
<gene>
    <name evidence="3" type="ORF">EZ313_05765</name>
</gene>
<evidence type="ECO:0000313" key="3">
    <source>
        <dbReference type="EMBL" id="TFZ06150.1"/>
    </source>
</evidence>
<feature type="region of interest" description="Disordered" evidence="1">
    <location>
        <begin position="1"/>
        <end position="20"/>
    </location>
</feature>
<dbReference type="PANTHER" id="PTHR35563:SF2">
    <property type="entry name" value="BARREL METAL-DEPENDENT HYDROLASE, PUTATIVE (AFU_ORTHOLOGUE AFUA_1G16240)-RELATED"/>
    <property type="match status" value="1"/>
</dbReference>
<dbReference type="InterPro" id="IPR006680">
    <property type="entry name" value="Amidohydro-rel"/>
</dbReference>
<keyword evidence="4" id="KW-1185">Reference proteome</keyword>
<reference evidence="3 4" key="1">
    <citation type="submission" date="2019-03" db="EMBL/GenBank/DDBJ databases">
        <title>Ramlibacter henchirensis DSM 14656, whole genome shotgun sequence.</title>
        <authorList>
            <person name="Zhang X."/>
            <person name="Feng G."/>
            <person name="Zhu H."/>
        </authorList>
    </citation>
    <scope>NUCLEOTIDE SEQUENCE [LARGE SCALE GENOMIC DNA]</scope>
    <source>
        <strain evidence="3 4">DSM 14656</strain>
    </source>
</reference>
<accession>A0A4Z0C6P9</accession>
<feature type="domain" description="Amidohydrolase-related" evidence="2">
    <location>
        <begin position="23"/>
        <end position="290"/>
    </location>
</feature>
<dbReference type="EMBL" id="SMLM01000001">
    <property type="protein sequence ID" value="TFZ06150.1"/>
    <property type="molecule type" value="Genomic_DNA"/>
</dbReference>
<dbReference type="GO" id="GO:0016787">
    <property type="term" value="F:hydrolase activity"/>
    <property type="evidence" value="ECO:0007669"/>
    <property type="project" value="UniProtKB-KW"/>
</dbReference>
<dbReference type="RefSeq" id="WP_135262236.1">
    <property type="nucleotide sequence ID" value="NZ_SMLM01000001.1"/>
</dbReference>
<dbReference type="OrthoDB" id="9787654at2"/>
<organism evidence="3 4">
    <name type="scientific">Ramlibacter henchirensis</name>
    <dbReference type="NCBI Taxonomy" id="204072"/>
    <lineage>
        <taxon>Bacteria</taxon>
        <taxon>Pseudomonadati</taxon>
        <taxon>Pseudomonadota</taxon>
        <taxon>Betaproteobacteria</taxon>
        <taxon>Burkholderiales</taxon>
        <taxon>Comamonadaceae</taxon>
        <taxon>Ramlibacter</taxon>
    </lineage>
</organism>
<name>A0A4Z0C6P9_9BURK</name>
<dbReference type="AlphaFoldDB" id="A0A4Z0C6P9"/>
<comment type="caution">
    <text evidence="3">The sequence shown here is derived from an EMBL/GenBank/DDBJ whole genome shotgun (WGS) entry which is preliminary data.</text>
</comment>
<dbReference type="InterPro" id="IPR052358">
    <property type="entry name" value="Aro_Compnd_Degr_Hydrolases"/>
</dbReference>
<dbReference type="Proteomes" id="UP000298180">
    <property type="component" value="Unassembled WGS sequence"/>
</dbReference>
<dbReference type="InterPro" id="IPR032466">
    <property type="entry name" value="Metal_Hydrolase"/>
</dbReference>
<feature type="compositionally biased region" description="Pro residues" evidence="1">
    <location>
        <begin position="8"/>
        <end position="20"/>
    </location>
</feature>
<dbReference type="PANTHER" id="PTHR35563">
    <property type="entry name" value="BARREL METAL-DEPENDENT HYDROLASE, PUTATIVE (AFU_ORTHOLOGUE AFUA_1G16240)-RELATED"/>
    <property type="match status" value="1"/>
</dbReference>